<evidence type="ECO:0008006" key="4">
    <source>
        <dbReference type="Google" id="ProtNLM"/>
    </source>
</evidence>
<protein>
    <recommendedName>
        <fullName evidence="4">RNAse P Rpr2/Rpp21/SNM1 subunit domain-domain-containing protein</fullName>
    </recommendedName>
</protein>
<evidence type="ECO:0000313" key="2">
    <source>
        <dbReference type="EMBL" id="KXJ96390.1"/>
    </source>
</evidence>
<proteinExistence type="predicted"/>
<feature type="compositionally biased region" description="Low complexity" evidence="1">
    <location>
        <begin position="153"/>
        <end position="165"/>
    </location>
</feature>
<gene>
    <name evidence="2" type="ORF">Micbo1qcDRAFT_154947</name>
</gene>
<reference evidence="3" key="1">
    <citation type="submission" date="2016-02" db="EMBL/GenBank/DDBJ databases">
        <title>Draft genome sequence of Microdochium bolleyi, a fungal endophyte of beachgrass.</title>
        <authorList>
            <consortium name="DOE Joint Genome Institute"/>
            <person name="David A.S."/>
            <person name="May G."/>
            <person name="Haridas S."/>
            <person name="Lim J."/>
            <person name="Wang M."/>
            <person name="Labutti K."/>
            <person name="Lipzen A."/>
            <person name="Barry K."/>
            <person name="Grigoriev I.V."/>
        </authorList>
    </citation>
    <scope>NUCLEOTIDE SEQUENCE [LARGE SCALE GENOMIC DNA]</scope>
    <source>
        <strain evidence="3">J235TASD1</strain>
    </source>
</reference>
<feature type="non-terminal residue" evidence="2">
    <location>
        <position position="184"/>
    </location>
</feature>
<feature type="region of interest" description="Disordered" evidence="1">
    <location>
        <begin position="153"/>
        <end position="184"/>
    </location>
</feature>
<dbReference type="STRING" id="196109.A0A136JGV4"/>
<dbReference type="OrthoDB" id="438080at2759"/>
<dbReference type="Proteomes" id="UP000070501">
    <property type="component" value="Unassembled WGS sequence"/>
</dbReference>
<dbReference type="AlphaFoldDB" id="A0A136JGV4"/>
<dbReference type="Pfam" id="PF04032">
    <property type="entry name" value="Rpr2"/>
    <property type="match status" value="1"/>
</dbReference>
<evidence type="ECO:0000313" key="3">
    <source>
        <dbReference type="Proteomes" id="UP000070501"/>
    </source>
</evidence>
<dbReference type="InParanoid" id="A0A136JGV4"/>
<sequence>MAALTDSLPASLVFLTDAAHLLAASSPETSAHLMARRNALMAGTGLVVSDTQRQHACTACGHIMVPGHGDVLSLDSQRAALRRRTRTRKLVVSNNNSCGKGRSSSPRDRAKRLECAMCTSYTDIRLPPAPKITRHRHPLVTAASSKTAVVPMAATPAAAPSSAATPEPPKPASVNASSKKRAKS</sequence>
<evidence type="ECO:0000256" key="1">
    <source>
        <dbReference type="SAM" id="MobiDB-lite"/>
    </source>
</evidence>
<dbReference type="GO" id="GO:0006396">
    <property type="term" value="P:RNA processing"/>
    <property type="evidence" value="ECO:0007669"/>
    <property type="project" value="InterPro"/>
</dbReference>
<name>A0A136JGV4_9PEZI</name>
<accession>A0A136JGV4</accession>
<dbReference type="InterPro" id="IPR007175">
    <property type="entry name" value="Rpr2/Snm1/Rpp21"/>
</dbReference>
<keyword evidence="3" id="KW-1185">Reference proteome</keyword>
<dbReference type="EMBL" id="KQ964245">
    <property type="protein sequence ID" value="KXJ96390.1"/>
    <property type="molecule type" value="Genomic_DNA"/>
</dbReference>
<organism evidence="2 3">
    <name type="scientific">Microdochium bolleyi</name>
    <dbReference type="NCBI Taxonomy" id="196109"/>
    <lineage>
        <taxon>Eukaryota</taxon>
        <taxon>Fungi</taxon>
        <taxon>Dikarya</taxon>
        <taxon>Ascomycota</taxon>
        <taxon>Pezizomycotina</taxon>
        <taxon>Sordariomycetes</taxon>
        <taxon>Xylariomycetidae</taxon>
        <taxon>Xylariales</taxon>
        <taxon>Microdochiaceae</taxon>
        <taxon>Microdochium</taxon>
    </lineage>
</organism>